<keyword evidence="1" id="KW-0966">Cell projection</keyword>
<gene>
    <name evidence="1" type="ORF">DESME_12750</name>
</gene>
<dbReference type="PANTHER" id="PTHR37166:SF1">
    <property type="entry name" value="PROTEIN FLAG"/>
    <property type="match status" value="1"/>
</dbReference>
<sequence>MVNAINPLNPIQLNSNQNQSLPADVFPGQRQEKANDVPMLVVDRRQGVSSAREEVPREEVEKATDKLNRMMNILDTHRVFQIHEESHRLMIKIVDNNTNEVLDEIPSKRLLDILSGITQAVGIQVDKRI</sequence>
<dbReference type="KEGG" id="dmt:DESME_12750"/>
<dbReference type="RefSeq" id="WP_006715963.1">
    <property type="nucleotide sequence ID" value="NZ_CP007032.1"/>
</dbReference>
<dbReference type="EMBL" id="CP007032">
    <property type="protein sequence ID" value="AHF07796.1"/>
    <property type="molecule type" value="Genomic_DNA"/>
</dbReference>
<dbReference type="AlphaFoldDB" id="W0EFF6"/>
<keyword evidence="1" id="KW-0969">Cilium</keyword>
<evidence type="ECO:0000313" key="1">
    <source>
        <dbReference type="EMBL" id="AHF07796.1"/>
    </source>
</evidence>
<dbReference type="HOGENOM" id="CLU_120910_3_2_9"/>
<keyword evidence="1" id="KW-0282">Flagellum</keyword>
<dbReference type="PANTHER" id="PTHR37166">
    <property type="entry name" value="PROTEIN FLAG"/>
    <property type="match status" value="1"/>
</dbReference>
<proteinExistence type="predicted"/>
<accession>W0EFF6</accession>
<reference evidence="1 2" key="1">
    <citation type="submission" date="2013-12" db="EMBL/GenBank/DDBJ databases">
        <authorList>
            <consortium name="DOE Joint Genome Institute"/>
            <person name="Smidt H."/>
            <person name="Huntemann M."/>
            <person name="Han J."/>
            <person name="Chen A."/>
            <person name="Kyrpides N."/>
            <person name="Mavromatis K."/>
            <person name="Markowitz V."/>
            <person name="Palaniappan K."/>
            <person name="Ivanova N."/>
            <person name="Schaumberg A."/>
            <person name="Pati A."/>
            <person name="Liolios K."/>
            <person name="Nordberg H.P."/>
            <person name="Cantor M.N."/>
            <person name="Hua S.X."/>
            <person name="Woyke T."/>
        </authorList>
    </citation>
    <scope>NUCLEOTIDE SEQUENCE [LARGE SCALE GENOMIC DNA]</scope>
    <source>
        <strain evidence="2">DSM 15288</strain>
    </source>
</reference>
<evidence type="ECO:0000313" key="2">
    <source>
        <dbReference type="Proteomes" id="UP000010847"/>
    </source>
</evidence>
<dbReference type="InterPro" id="IPR005186">
    <property type="entry name" value="FlaG"/>
</dbReference>
<dbReference type="OrthoDB" id="9799867at2"/>
<dbReference type="Gene3D" id="3.30.160.170">
    <property type="entry name" value="FlaG-like"/>
    <property type="match status" value="1"/>
</dbReference>
<name>W0EFF6_9FIRM</name>
<dbReference type="eggNOG" id="COG1334">
    <property type="taxonomic scope" value="Bacteria"/>
</dbReference>
<dbReference type="Pfam" id="PF03646">
    <property type="entry name" value="FlaG"/>
    <property type="match status" value="1"/>
</dbReference>
<dbReference type="SUPFAM" id="SSF160214">
    <property type="entry name" value="FlaG-like"/>
    <property type="match status" value="1"/>
</dbReference>
<organism evidence="1 2">
    <name type="scientific">Desulfitobacterium metallireducens DSM 15288</name>
    <dbReference type="NCBI Taxonomy" id="871968"/>
    <lineage>
        <taxon>Bacteria</taxon>
        <taxon>Bacillati</taxon>
        <taxon>Bacillota</taxon>
        <taxon>Clostridia</taxon>
        <taxon>Eubacteriales</taxon>
        <taxon>Desulfitobacteriaceae</taxon>
        <taxon>Desulfitobacterium</taxon>
    </lineage>
</organism>
<dbReference type="Proteomes" id="UP000010847">
    <property type="component" value="Chromosome"/>
</dbReference>
<protein>
    <submittedName>
        <fullName evidence="1">Flagellar protein FlaG</fullName>
    </submittedName>
</protein>
<dbReference type="STRING" id="871968.DESME_12750"/>
<keyword evidence="2" id="KW-1185">Reference proteome</keyword>
<dbReference type="InterPro" id="IPR035924">
    <property type="entry name" value="FlaG-like_sf"/>
</dbReference>